<evidence type="ECO:0000256" key="13">
    <source>
        <dbReference type="PIRSR" id="PIRSR006769-1"/>
    </source>
</evidence>
<dbReference type="InterPro" id="IPR050765">
    <property type="entry name" value="Riboflavin_Biosynth_HTPR"/>
</dbReference>
<dbReference type="GO" id="GO:0008703">
    <property type="term" value="F:5-amino-6-(5-phosphoribosylamino)uracil reductase activity"/>
    <property type="evidence" value="ECO:0007669"/>
    <property type="project" value="UniProtKB-EC"/>
</dbReference>
<dbReference type="UniPathway" id="UPA00275">
    <property type="reaction ID" value="UER00401"/>
</dbReference>
<keyword evidence="9 12" id="KW-0521">NADP</keyword>
<evidence type="ECO:0000256" key="5">
    <source>
        <dbReference type="ARBA" id="ARBA00007417"/>
    </source>
</evidence>
<dbReference type="Gene3D" id="3.40.430.10">
    <property type="entry name" value="Dihydrofolate Reductase, subunit A"/>
    <property type="match status" value="1"/>
</dbReference>
<keyword evidence="12" id="KW-0378">Hydrolase</keyword>
<dbReference type="InterPro" id="IPR024072">
    <property type="entry name" value="DHFR-like_dom_sf"/>
</dbReference>
<accession>A0A4Y3WA29</accession>
<evidence type="ECO:0000256" key="8">
    <source>
        <dbReference type="ARBA" id="ARBA00022833"/>
    </source>
</evidence>
<protein>
    <recommendedName>
        <fullName evidence="12">Riboflavin biosynthesis protein RibD</fullName>
    </recommendedName>
    <domain>
        <recommendedName>
            <fullName evidence="12">Diaminohydroxyphosphoribosylaminopyrimidine deaminase</fullName>
            <shortName evidence="12">DRAP deaminase</shortName>
            <ecNumber evidence="12">3.5.4.26</ecNumber>
        </recommendedName>
        <alternativeName>
            <fullName evidence="12">Riboflavin-specific deaminase</fullName>
        </alternativeName>
    </domain>
    <domain>
        <recommendedName>
            <fullName evidence="12">5-amino-6-(5-phosphoribosylamino)uracil reductase</fullName>
            <ecNumber evidence="12">1.1.1.193</ecNumber>
        </recommendedName>
        <alternativeName>
            <fullName evidence="12">HTP reductase</fullName>
        </alternativeName>
    </domain>
</protein>
<dbReference type="GO" id="GO:0008835">
    <property type="term" value="F:diaminohydroxyphosphoribosylaminopyrimidine deaminase activity"/>
    <property type="evidence" value="ECO:0007669"/>
    <property type="project" value="UniProtKB-EC"/>
</dbReference>
<dbReference type="NCBIfam" id="TIGR00326">
    <property type="entry name" value="eubact_ribD"/>
    <property type="match status" value="1"/>
</dbReference>
<dbReference type="InterPro" id="IPR011549">
    <property type="entry name" value="RibD_C"/>
</dbReference>
<dbReference type="PANTHER" id="PTHR38011">
    <property type="entry name" value="DIHYDROFOLATE REDUCTASE FAMILY PROTEIN (AFU_ORTHOLOGUE AFUA_8G06820)"/>
    <property type="match status" value="1"/>
</dbReference>
<feature type="binding site" evidence="14">
    <location>
        <position position="218"/>
    </location>
    <ligand>
        <name>NADP(+)</name>
        <dbReference type="ChEBI" id="CHEBI:58349"/>
    </ligand>
</feature>
<dbReference type="SUPFAM" id="SSF53927">
    <property type="entry name" value="Cytidine deaminase-like"/>
    <property type="match status" value="1"/>
</dbReference>
<dbReference type="GO" id="GO:0008270">
    <property type="term" value="F:zinc ion binding"/>
    <property type="evidence" value="ECO:0007669"/>
    <property type="project" value="InterPro"/>
</dbReference>
<dbReference type="PANTHER" id="PTHR38011:SF7">
    <property type="entry name" value="2,5-DIAMINO-6-RIBOSYLAMINO-4(3H)-PYRIMIDINONE 5'-PHOSPHATE REDUCTASE"/>
    <property type="match status" value="1"/>
</dbReference>
<keyword evidence="6 12" id="KW-0686">Riboflavin biosynthesis</keyword>
<feature type="active site" description="Proton donor" evidence="13">
    <location>
        <position position="70"/>
    </location>
</feature>
<evidence type="ECO:0000256" key="14">
    <source>
        <dbReference type="PIRSR" id="PIRSR006769-2"/>
    </source>
</evidence>
<dbReference type="Gene3D" id="3.40.140.10">
    <property type="entry name" value="Cytidine Deaminase, domain 2"/>
    <property type="match status" value="1"/>
</dbReference>
<dbReference type="PIRSF" id="PIRSF006769">
    <property type="entry name" value="RibD"/>
    <property type="match status" value="1"/>
</dbReference>
<feature type="binding site" evidence="15">
    <location>
        <position position="68"/>
    </location>
    <ligand>
        <name>Zn(2+)</name>
        <dbReference type="ChEBI" id="CHEBI:29105"/>
        <note>catalytic</note>
    </ligand>
</feature>
<dbReference type="InterPro" id="IPR016193">
    <property type="entry name" value="Cytidine_deaminase-like"/>
</dbReference>
<evidence type="ECO:0000256" key="15">
    <source>
        <dbReference type="PIRSR" id="PIRSR006769-3"/>
    </source>
</evidence>
<dbReference type="RefSeq" id="WP_141383556.1">
    <property type="nucleotide sequence ID" value="NZ_BJNF01000043.1"/>
</dbReference>
<dbReference type="EMBL" id="BJNF01000043">
    <property type="protein sequence ID" value="GEC15897.1"/>
    <property type="molecule type" value="Genomic_DNA"/>
</dbReference>
<feature type="domain" description="CMP/dCMP-type deaminase" evidence="16">
    <location>
        <begin position="19"/>
        <end position="141"/>
    </location>
</feature>
<comment type="catalytic activity">
    <reaction evidence="12">
        <text>2,5-diamino-6-hydroxy-4-(5-phosphoribosylamino)-pyrimidine + H2O + H(+) = 5-amino-6-(5-phospho-D-ribosylamino)uracil + NH4(+)</text>
        <dbReference type="Rhea" id="RHEA:21868"/>
        <dbReference type="ChEBI" id="CHEBI:15377"/>
        <dbReference type="ChEBI" id="CHEBI:15378"/>
        <dbReference type="ChEBI" id="CHEBI:28938"/>
        <dbReference type="ChEBI" id="CHEBI:58453"/>
        <dbReference type="ChEBI" id="CHEBI:58614"/>
        <dbReference type="EC" id="3.5.4.26"/>
    </reaction>
</comment>
<keyword evidence="8 12" id="KW-0862">Zinc</keyword>
<dbReference type="SUPFAM" id="SSF53597">
    <property type="entry name" value="Dihydrofolate reductase-like"/>
    <property type="match status" value="1"/>
</dbReference>
<keyword evidence="7 12" id="KW-0479">Metal-binding</keyword>
<name>A0A4Y3WA29_NITWI</name>
<keyword evidence="11" id="KW-0511">Multifunctional enzyme</keyword>
<evidence type="ECO:0000256" key="4">
    <source>
        <dbReference type="ARBA" id="ARBA00005259"/>
    </source>
</evidence>
<evidence type="ECO:0000256" key="2">
    <source>
        <dbReference type="ARBA" id="ARBA00004882"/>
    </source>
</evidence>
<feature type="binding site" evidence="14">
    <location>
        <position position="315"/>
    </location>
    <ligand>
        <name>substrate</name>
    </ligand>
</feature>
<comment type="cofactor">
    <cofactor evidence="12 15">
        <name>Zn(2+)</name>
        <dbReference type="ChEBI" id="CHEBI:29105"/>
    </cofactor>
    <text evidence="12 15">Binds 1 zinc ion.</text>
</comment>
<evidence type="ECO:0000256" key="9">
    <source>
        <dbReference type="ARBA" id="ARBA00022857"/>
    </source>
</evidence>
<dbReference type="OrthoDB" id="9800865at2"/>
<feature type="binding site" evidence="14">
    <location>
        <position position="172"/>
    </location>
    <ligand>
        <name>NADP(+)</name>
        <dbReference type="ChEBI" id="CHEBI:58349"/>
    </ligand>
</feature>
<dbReference type="PROSITE" id="PS51747">
    <property type="entry name" value="CYT_DCMP_DEAMINASES_2"/>
    <property type="match status" value="1"/>
</dbReference>
<dbReference type="Proteomes" id="UP000318825">
    <property type="component" value="Unassembled WGS sequence"/>
</dbReference>
<feature type="binding site" evidence="14">
    <location>
        <position position="222"/>
    </location>
    <ligand>
        <name>substrate</name>
    </ligand>
</feature>
<dbReference type="NCBIfam" id="TIGR00227">
    <property type="entry name" value="ribD_Cterm"/>
    <property type="match status" value="1"/>
</dbReference>
<gene>
    <name evidence="17" type="primary">ribD</name>
    <name evidence="17" type="ORF">NWI01_17890</name>
</gene>
<dbReference type="GO" id="GO:0050661">
    <property type="term" value="F:NADP binding"/>
    <property type="evidence" value="ECO:0007669"/>
    <property type="project" value="InterPro"/>
</dbReference>
<evidence type="ECO:0000313" key="17">
    <source>
        <dbReference type="EMBL" id="GEC15897.1"/>
    </source>
</evidence>
<dbReference type="PROSITE" id="PS00903">
    <property type="entry name" value="CYT_DCMP_DEAMINASES_1"/>
    <property type="match status" value="1"/>
</dbReference>
<comment type="function">
    <text evidence="1 12">Converts 2,5-diamino-6-(ribosylamino)-4(3h)-pyrimidinone 5'-phosphate into 5-amino-6-(ribosylamino)-2,4(1h,3h)-pyrimidinedione 5'-phosphate.</text>
</comment>
<evidence type="ECO:0000259" key="16">
    <source>
        <dbReference type="PROSITE" id="PS51747"/>
    </source>
</evidence>
<dbReference type="InterPro" id="IPR004794">
    <property type="entry name" value="Eubact_RibD"/>
</dbReference>
<reference evidence="17 18" key="1">
    <citation type="submission" date="2019-06" db="EMBL/GenBank/DDBJ databases">
        <title>Whole genome shotgun sequence of Nitrobacter winogradskyi NBRC 14297.</title>
        <authorList>
            <person name="Hosoyama A."/>
            <person name="Uohara A."/>
            <person name="Ohji S."/>
            <person name="Ichikawa N."/>
        </authorList>
    </citation>
    <scope>NUCLEOTIDE SEQUENCE [LARGE SCALE GENOMIC DNA]</scope>
    <source>
        <strain evidence="17 18">NBRC 14297</strain>
    </source>
</reference>
<feature type="binding site" evidence="14">
    <location>
        <position position="225"/>
    </location>
    <ligand>
        <name>substrate</name>
    </ligand>
</feature>
<comment type="pathway">
    <text evidence="3 12">Cofactor biosynthesis; riboflavin biosynthesis; 5-amino-6-(D-ribitylamino)uracil from GTP: step 3/4.</text>
</comment>
<dbReference type="Pfam" id="PF00383">
    <property type="entry name" value="dCMP_cyt_deam_1"/>
    <property type="match status" value="1"/>
</dbReference>
<dbReference type="InterPro" id="IPR002125">
    <property type="entry name" value="CMP_dCMP_dom"/>
</dbReference>
<dbReference type="Pfam" id="PF01872">
    <property type="entry name" value="RibD_C"/>
    <property type="match status" value="1"/>
</dbReference>
<dbReference type="AlphaFoldDB" id="A0A4Y3WA29"/>
<dbReference type="InterPro" id="IPR002734">
    <property type="entry name" value="RibDG_C"/>
</dbReference>
<feature type="binding site" evidence="14">
    <location>
        <position position="202"/>
    </location>
    <ligand>
        <name>substrate</name>
    </ligand>
</feature>
<dbReference type="EC" id="3.5.4.26" evidence="12"/>
<evidence type="ECO:0000256" key="7">
    <source>
        <dbReference type="ARBA" id="ARBA00022723"/>
    </source>
</evidence>
<comment type="pathway">
    <text evidence="2 12">Cofactor biosynthesis; riboflavin biosynthesis; 5-amino-6-(D-ribitylamino)uracil from GTP: step 2/4.</text>
</comment>
<organism evidence="17 18">
    <name type="scientific">Nitrobacter winogradskyi</name>
    <name type="common">Nitrobacter agilis</name>
    <dbReference type="NCBI Taxonomy" id="913"/>
    <lineage>
        <taxon>Bacteria</taxon>
        <taxon>Pseudomonadati</taxon>
        <taxon>Pseudomonadota</taxon>
        <taxon>Alphaproteobacteria</taxon>
        <taxon>Hyphomicrobiales</taxon>
        <taxon>Nitrobacteraceae</taxon>
        <taxon>Nitrobacter</taxon>
    </lineage>
</organism>
<evidence type="ECO:0000256" key="6">
    <source>
        <dbReference type="ARBA" id="ARBA00022619"/>
    </source>
</evidence>
<proteinExistence type="inferred from homology"/>
<dbReference type="EC" id="1.1.1.193" evidence="12"/>
<feature type="binding site" evidence="14">
    <location>
        <begin position="317"/>
        <end position="323"/>
    </location>
    <ligand>
        <name>NADP(+)</name>
        <dbReference type="ChEBI" id="CHEBI:58349"/>
    </ligand>
</feature>
<evidence type="ECO:0000256" key="3">
    <source>
        <dbReference type="ARBA" id="ARBA00004910"/>
    </source>
</evidence>
<dbReference type="InterPro" id="IPR016192">
    <property type="entry name" value="APOBEC/CMP_deaminase_Zn-bd"/>
</dbReference>
<comment type="catalytic activity">
    <reaction evidence="12">
        <text>5-amino-6-(5-phospho-D-ribitylamino)uracil + NADP(+) = 5-amino-6-(5-phospho-D-ribosylamino)uracil + NADPH + H(+)</text>
        <dbReference type="Rhea" id="RHEA:17845"/>
        <dbReference type="ChEBI" id="CHEBI:15378"/>
        <dbReference type="ChEBI" id="CHEBI:57783"/>
        <dbReference type="ChEBI" id="CHEBI:58349"/>
        <dbReference type="ChEBI" id="CHEBI:58421"/>
        <dbReference type="ChEBI" id="CHEBI:58453"/>
        <dbReference type="EC" id="1.1.1.193"/>
    </reaction>
</comment>
<sequence length="387" mass="40083">MIFGALEEQHGASLRTEKAVDLHFMQLALALGRRSLGASAPNPAVGAVIVKDGVIVGRGWTQPGGRPHAEAEALRRAGEAARGATLYVTLEPCSHVGKTPPCADAVIVAGITRVVSAIEDPTPEVSGQGHARLRAAGVLVDVGLCAAEAAHHHAGHFRRVRDRRPHTILKLAVSSDGKIAAAGGVPVAITGEAARARAHLLRAQCSAILVGIGTVLADDPLLTCRLPGMETRSPLRVVLDQALRIPESSRLVQSARETPLWIMTSEFAESSRAVKLGAAGVQVMRVPAAAGAPGLDLVAVLRALSESGVTRLVVEGGARVASSLIAAALVDEAWLLRGPDPIGDDGVAALGALPLTAITGSPEFRMRAGETLDQDALAIYERVQSIS</sequence>
<feature type="binding site" evidence="14">
    <location>
        <position position="214"/>
    </location>
    <ligand>
        <name>NADP(+)</name>
        <dbReference type="ChEBI" id="CHEBI:58349"/>
    </ligand>
</feature>
<dbReference type="GO" id="GO:0009231">
    <property type="term" value="P:riboflavin biosynthetic process"/>
    <property type="evidence" value="ECO:0007669"/>
    <property type="project" value="UniProtKB-UniPathway"/>
</dbReference>
<evidence type="ECO:0000256" key="10">
    <source>
        <dbReference type="ARBA" id="ARBA00023002"/>
    </source>
</evidence>
<comment type="similarity">
    <text evidence="5 12">In the C-terminal section; belongs to the HTP reductase family.</text>
</comment>
<feature type="binding site" evidence="15">
    <location>
        <position position="102"/>
    </location>
    <ligand>
        <name>Zn(2+)</name>
        <dbReference type="ChEBI" id="CHEBI:29105"/>
        <note>catalytic</note>
    </ligand>
</feature>
<evidence type="ECO:0000313" key="18">
    <source>
        <dbReference type="Proteomes" id="UP000318825"/>
    </source>
</evidence>
<comment type="caution">
    <text evidence="17">The sequence shown here is derived from an EMBL/GenBank/DDBJ whole genome shotgun (WGS) entry which is preliminary data.</text>
</comment>
<evidence type="ECO:0000256" key="12">
    <source>
        <dbReference type="PIRNR" id="PIRNR006769"/>
    </source>
</evidence>
<keyword evidence="10 12" id="KW-0560">Oxidoreductase</keyword>
<comment type="similarity">
    <text evidence="4 12">In the N-terminal section; belongs to the cytidine and deoxycytidylate deaminase family.</text>
</comment>
<feature type="binding site" evidence="15">
    <location>
        <position position="93"/>
    </location>
    <ligand>
        <name>Zn(2+)</name>
        <dbReference type="ChEBI" id="CHEBI:29105"/>
        <note>catalytic</note>
    </ligand>
</feature>
<evidence type="ECO:0000256" key="1">
    <source>
        <dbReference type="ARBA" id="ARBA00002151"/>
    </source>
</evidence>
<dbReference type="CDD" id="cd01284">
    <property type="entry name" value="Riboflavin_deaminase-reductase"/>
    <property type="match status" value="1"/>
</dbReference>
<evidence type="ECO:0000256" key="11">
    <source>
        <dbReference type="ARBA" id="ARBA00023268"/>
    </source>
</evidence>